<dbReference type="Proteomes" id="UP001501444">
    <property type="component" value="Unassembled WGS sequence"/>
</dbReference>
<feature type="region of interest" description="Disordered" evidence="1">
    <location>
        <begin position="1"/>
        <end position="21"/>
    </location>
</feature>
<evidence type="ECO:0000313" key="3">
    <source>
        <dbReference type="Proteomes" id="UP001501444"/>
    </source>
</evidence>
<keyword evidence="3" id="KW-1185">Reference proteome</keyword>
<evidence type="ECO:0000313" key="2">
    <source>
        <dbReference type="EMBL" id="GAA2351570.1"/>
    </source>
</evidence>
<accession>A0ABN3GHA5</accession>
<proteinExistence type="predicted"/>
<gene>
    <name evidence="2" type="ORF">GCM10010170_041790</name>
</gene>
<dbReference type="EMBL" id="BAAARV010000031">
    <property type="protein sequence ID" value="GAA2351570.1"/>
    <property type="molecule type" value="Genomic_DNA"/>
</dbReference>
<name>A0ABN3GHA5_9ACTN</name>
<evidence type="ECO:0000256" key="1">
    <source>
        <dbReference type="SAM" id="MobiDB-lite"/>
    </source>
</evidence>
<comment type="caution">
    <text evidence="2">The sequence shown here is derived from an EMBL/GenBank/DDBJ whole genome shotgun (WGS) entry which is preliminary data.</text>
</comment>
<sequence>MHRGTGAMHRPPGIEVGDDATLRSLQHRARVTRTRLEVTIVQPGLSAARASAAQLQLLACAETYLYETANAPLEVLCSS</sequence>
<organism evidence="2 3">
    <name type="scientific">Dactylosporangium salmoneum</name>
    <dbReference type="NCBI Taxonomy" id="53361"/>
    <lineage>
        <taxon>Bacteria</taxon>
        <taxon>Bacillati</taxon>
        <taxon>Actinomycetota</taxon>
        <taxon>Actinomycetes</taxon>
        <taxon>Micromonosporales</taxon>
        <taxon>Micromonosporaceae</taxon>
        <taxon>Dactylosporangium</taxon>
    </lineage>
</organism>
<protein>
    <submittedName>
        <fullName evidence="2">Uncharacterized protein</fullName>
    </submittedName>
</protein>
<reference evidence="2 3" key="1">
    <citation type="journal article" date="2019" name="Int. J. Syst. Evol. Microbiol.">
        <title>The Global Catalogue of Microorganisms (GCM) 10K type strain sequencing project: providing services to taxonomists for standard genome sequencing and annotation.</title>
        <authorList>
            <consortium name="The Broad Institute Genomics Platform"/>
            <consortium name="The Broad Institute Genome Sequencing Center for Infectious Disease"/>
            <person name="Wu L."/>
            <person name="Ma J."/>
        </authorList>
    </citation>
    <scope>NUCLEOTIDE SEQUENCE [LARGE SCALE GENOMIC DNA]</scope>
    <source>
        <strain evidence="2 3">JCM 3272</strain>
    </source>
</reference>